<protein>
    <submittedName>
        <fullName evidence="1">Putative RNA-directed DNA polymerase from transposon BS</fullName>
    </submittedName>
</protein>
<keyword evidence="1" id="KW-0695">RNA-directed DNA polymerase</keyword>
<sequence length="170" mass="19578">MWKQDLEDIGVETCTLCDLLTTTVTLNKVTFNEDLNMNFTKQNEYPELLPQLTFEVINSNTSHDLVLYTEGSRSDFGRMGNGVLMKMSTGEHRYCFRNPYHSSVFFSELVAIREAVNLVLEAEVDVVWILTGSKSSIKYLKNWPNILHMLEKHFILKLAALIRRITVSLQ</sequence>
<dbReference type="GO" id="GO:0003964">
    <property type="term" value="F:RNA-directed DNA polymerase activity"/>
    <property type="evidence" value="ECO:0007669"/>
    <property type="project" value="UniProtKB-KW"/>
</dbReference>
<evidence type="ECO:0000313" key="1">
    <source>
        <dbReference type="EMBL" id="GFT94332.1"/>
    </source>
</evidence>
<proteinExistence type="predicted"/>
<keyword evidence="1" id="KW-0808">Transferase</keyword>
<dbReference type="SUPFAM" id="SSF53098">
    <property type="entry name" value="Ribonuclease H-like"/>
    <property type="match status" value="1"/>
</dbReference>
<dbReference type="Gene3D" id="3.30.420.10">
    <property type="entry name" value="Ribonuclease H-like superfamily/Ribonuclease H"/>
    <property type="match status" value="1"/>
</dbReference>
<dbReference type="InterPro" id="IPR012337">
    <property type="entry name" value="RNaseH-like_sf"/>
</dbReference>
<dbReference type="OrthoDB" id="6433900at2759"/>
<keyword evidence="2" id="KW-1185">Reference proteome</keyword>
<keyword evidence="1" id="KW-0548">Nucleotidyltransferase</keyword>
<evidence type="ECO:0000313" key="2">
    <source>
        <dbReference type="Proteomes" id="UP000887013"/>
    </source>
</evidence>
<name>A0A8X6UBN8_NEPPI</name>
<dbReference type="EMBL" id="BMAW01121495">
    <property type="protein sequence ID" value="GFT94332.1"/>
    <property type="molecule type" value="Genomic_DNA"/>
</dbReference>
<organism evidence="1 2">
    <name type="scientific">Nephila pilipes</name>
    <name type="common">Giant wood spider</name>
    <name type="synonym">Nephila maculata</name>
    <dbReference type="NCBI Taxonomy" id="299642"/>
    <lineage>
        <taxon>Eukaryota</taxon>
        <taxon>Metazoa</taxon>
        <taxon>Ecdysozoa</taxon>
        <taxon>Arthropoda</taxon>
        <taxon>Chelicerata</taxon>
        <taxon>Arachnida</taxon>
        <taxon>Araneae</taxon>
        <taxon>Araneomorphae</taxon>
        <taxon>Entelegynae</taxon>
        <taxon>Araneoidea</taxon>
        <taxon>Nephilidae</taxon>
        <taxon>Nephila</taxon>
    </lineage>
</organism>
<dbReference type="Proteomes" id="UP000887013">
    <property type="component" value="Unassembled WGS sequence"/>
</dbReference>
<reference evidence="1" key="1">
    <citation type="submission" date="2020-08" db="EMBL/GenBank/DDBJ databases">
        <title>Multicomponent nature underlies the extraordinary mechanical properties of spider dragline silk.</title>
        <authorList>
            <person name="Kono N."/>
            <person name="Nakamura H."/>
            <person name="Mori M."/>
            <person name="Yoshida Y."/>
            <person name="Ohtoshi R."/>
            <person name="Malay A.D."/>
            <person name="Moran D.A.P."/>
            <person name="Tomita M."/>
            <person name="Numata K."/>
            <person name="Arakawa K."/>
        </authorList>
    </citation>
    <scope>NUCLEOTIDE SEQUENCE</scope>
</reference>
<dbReference type="InterPro" id="IPR036397">
    <property type="entry name" value="RNaseH_sf"/>
</dbReference>
<gene>
    <name evidence="1" type="primary">RTase_322</name>
    <name evidence="1" type="ORF">NPIL_331841</name>
</gene>
<dbReference type="AlphaFoldDB" id="A0A8X6UBN8"/>
<accession>A0A8X6UBN8</accession>
<dbReference type="GO" id="GO:0003676">
    <property type="term" value="F:nucleic acid binding"/>
    <property type="evidence" value="ECO:0007669"/>
    <property type="project" value="InterPro"/>
</dbReference>
<comment type="caution">
    <text evidence="1">The sequence shown here is derived from an EMBL/GenBank/DDBJ whole genome shotgun (WGS) entry which is preliminary data.</text>
</comment>